<dbReference type="PANTHER" id="PTHR11552:SF147">
    <property type="entry name" value="CHOLINE DEHYDROGENASE, MITOCHONDRIAL"/>
    <property type="match status" value="1"/>
</dbReference>
<evidence type="ECO:0000256" key="5">
    <source>
        <dbReference type="PIRSR" id="PIRSR000137-2"/>
    </source>
</evidence>
<keyword evidence="3 6" id="KW-0285">Flavoprotein</keyword>
<comment type="similarity">
    <text evidence="2 6">Belongs to the GMC oxidoreductase family.</text>
</comment>
<feature type="binding site" evidence="5">
    <location>
        <begin position="91"/>
        <end position="94"/>
    </location>
    <ligand>
        <name>FAD</name>
        <dbReference type="ChEBI" id="CHEBI:57692"/>
    </ligand>
</feature>
<sequence length="538" mass="59054">MQTFDYIIVGAGSAGCVLACRLSEDPGIRVLLIEAGPSTDRFWVNTPAGMAKMFFHKQLNWNYFTEPMPQLHQRRMYWPRGRGLGGSSAINGMVYIRGHRQDFDDWRNEGNPGWGYDDVLPYFKRMEHNARGEDAYRGVGGPLYISDPAVLHPSSADFIEAAVRQGIARSADLNGAIHDGVGYIQHNIRRGRRHSAYSAYVAPVRHRHNLVVQSDCLVTRILLQERQARGFEVMQNGQRTAFLAAREVIVSAGALNSPQLLMLSGIGPGQALQRHGIPVHCDVPGVGQNLQDHFYIHCSFRTANDSSYNRHISGLRKYWEGMRYLATGGGYLALGSSQVAAFVKSGEAQPYADLQISFRPMTFTYHEGGRIAVDPVPAVAASVYRVRPAASGTVSLRSADPSQAPVLTPNFLAHQDDIEAMISGIRKIRAIMATEPMASRIRQEMLPGPAVATEDELMAFMQQHGNSAFHPAGTCKMGTDALAVVDERLRVRGVERLRVADASIMPRVTSGNTNAPSMMIGEKAADMIAADAMPLRPV</sequence>
<dbReference type="EMBL" id="FMSH01000277">
    <property type="protein sequence ID" value="SCU76871.1"/>
    <property type="molecule type" value="Genomic_DNA"/>
</dbReference>
<dbReference type="InterPro" id="IPR036188">
    <property type="entry name" value="FAD/NAD-bd_sf"/>
</dbReference>
<feature type="domain" description="Glucose-methanol-choline oxidoreductase N-terminal" evidence="7">
    <location>
        <begin position="81"/>
        <end position="104"/>
    </location>
</feature>
<dbReference type="SUPFAM" id="SSF51905">
    <property type="entry name" value="FAD/NAD(P)-binding domain"/>
    <property type="match status" value="1"/>
</dbReference>
<dbReference type="InterPro" id="IPR012132">
    <property type="entry name" value="GMC_OxRdtase"/>
</dbReference>
<dbReference type="Pfam" id="PF00732">
    <property type="entry name" value="GMC_oxred_N"/>
    <property type="match status" value="1"/>
</dbReference>
<dbReference type="AlphaFoldDB" id="A0A1K0IHJ8"/>
<evidence type="ECO:0000313" key="9">
    <source>
        <dbReference type="EMBL" id="SCU76871.1"/>
    </source>
</evidence>
<evidence type="ECO:0000256" key="1">
    <source>
        <dbReference type="ARBA" id="ARBA00001974"/>
    </source>
</evidence>
<proteinExistence type="inferred from homology"/>
<dbReference type="GO" id="GO:0008812">
    <property type="term" value="F:choline dehydrogenase activity"/>
    <property type="evidence" value="ECO:0007669"/>
    <property type="project" value="UniProtKB-EC"/>
</dbReference>
<dbReference type="Gene3D" id="3.30.560.10">
    <property type="entry name" value="Glucose Oxidase, domain 3"/>
    <property type="match status" value="1"/>
</dbReference>
<organism evidence="9">
    <name type="scientific">Cupriavidus necator</name>
    <name type="common">Alcaligenes eutrophus</name>
    <name type="synonym">Ralstonia eutropha</name>
    <dbReference type="NCBI Taxonomy" id="106590"/>
    <lineage>
        <taxon>Bacteria</taxon>
        <taxon>Pseudomonadati</taxon>
        <taxon>Pseudomonadota</taxon>
        <taxon>Betaproteobacteria</taxon>
        <taxon>Burkholderiales</taxon>
        <taxon>Burkholderiaceae</taxon>
        <taxon>Cupriavidus</taxon>
    </lineage>
</organism>
<keyword evidence="4 5" id="KW-0274">FAD</keyword>
<evidence type="ECO:0000259" key="7">
    <source>
        <dbReference type="PROSITE" id="PS00623"/>
    </source>
</evidence>
<keyword evidence="9" id="KW-0560">Oxidoreductase</keyword>
<dbReference type="InterPro" id="IPR000172">
    <property type="entry name" value="GMC_OxRdtase_N"/>
</dbReference>
<comment type="cofactor">
    <cofactor evidence="1 5">
        <name>FAD</name>
        <dbReference type="ChEBI" id="CHEBI:57692"/>
    </cofactor>
</comment>
<dbReference type="EC" id="1.1.99.1" evidence="9"/>
<dbReference type="PANTHER" id="PTHR11552">
    <property type="entry name" value="GLUCOSE-METHANOL-CHOLINE GMC OXIDOREDUCTASE"/>
    <property type="match status" value="1"/>
</dbReference>
<gene>
    <name evidence="9" type="primary">betA</name>
    <name evidence="9" type="ORF">CNECB9_3480028</name>
</gene>
<dbReference type="PROSITE" id="PS00624">
    <property type="entry name" value="GMC_OXRED_2"/>
    <property type="match status" value="1"/>
</dbReference>
<evidence type="ECO:0000256" key="4">
    <source>
        <dbReference type="ARBA" id="ARBA00022827"/>
    </source>
</evidence>
<dbReference type="GO" id="GO:0050660">
    <property type="term" value="F:flavin adenine dinucleotide binding"/>
    <property type="evidence" value="ECO:0007669"/>
    <property type="project" value="InterPro"/>
</dbReference>
<name>A0A1K0IHJ8_CUPNE</name>
<dbReference type="SUPFAM" id="SSF54373">
    <property type="entry name" value="FAD-linked reductases, C-terminal domain"/>
    <property type="match status" value="1"/>
</dbReference>
<dbReference type="InterPro" id="IPR007867">
    <property type="entry name" value="GMC_OxRtase_C"/>
</dbReference>
<protein>
    <submittedName>
        <fullName evidence="9">Choline dehydrogenase, mitochondrial</fullName>
        <ecNumber evidence="9">1.1.99.1</ecNumber>
    </submittedName>
</protein>
<evidence type="ECO:0000256" key="3">
    <source>
        <dbReference type="ARBA" id="ARBA00022630"/>
    </source>
</evidence>
<accession>A0A1K0IHJ8</accession>
<evidence type="ECO:0000256" key="2">
    <source>
        <dbReference type="ARBA" id="ARBA00010790"/>
    </source>
</evidence>
<dbReference type="Gene3D" id="3.50.50.60">
    <property type="entry name" value="FAD/NAD(P)-binding domain"/>
    <property type="match status" value="1"/>
</dbReference>
<dbReference type="RefSeq" id="WP_340526585.1">
    <property type="nucleotide sequence ID" value="NZ_FMSH01000277.1"/>
</dbReference>
<feature type="binding site" evidence="5">
    <location>
        <position position="218"/>
    </location>
    <ligand>
        <name>FAD</name>
        <dbReference type="ChEBI" id="CHEBI:57692"/>
    </ligand>
</feature>
<evidence type="ECO:0000259" key="8">
    <source>
        <dbReference type="PROSITE" id="PS00624"/>
    </source>
</evidence>
<dbReference type="PROSITE" id="PS00623">
    <property type="entry name" value="GMC_OXRED_1"/>
    <property type="match status" value="1"/>
</dbReference>
<dbReference type="Pfam" id="PF05199">
    <property type="entry name" value="GMC_oxred_C"/>
    <property type="match status" value="1"/>
</dbReference>
<feature type="domain" description="Glucose-methanol-choline oxidoreductase N-terminal" evidence="8">
    <location>
        <begin position="253"/>
        <end position="267"/>
    </location>
</feature>
<reference evidence="9" key="1">
    <citation type="submission" date="2016-09" db="EMBL/GenBank/DDBJ databases">
        <authorList>
            <person name="Capua I."/>
            <person name="De Benedictis P."/>
            <person name="Joannis T."/>
            <person name="Lombin L.H."/>
            <person name="Cattoli G."/>
        </authorList>
    </citation>
    <scope>NUCLEOTIDE SEQUENCE</scope>
    <source>
        <strain evidence="9">B9</strain>
    </source>
</reference>
<dbReference type="PIRSF" id="PIRSF000137">
    <property type="entry name" value="Alcohol_oxidase"/>
    <property type="match status" value="1"/>
</dbReference>
<evidence type="ECO:0000256" key="6">
    <source>
        <dbReference type="RuleBase" id="RU003968"/>
    </source>
</evidence>